<evidence type="ECO:0000313" key="3">
    <source>
        <dbReference type="Proteomes" id="UP000225706"/>
    </source>
</evidence>
<protein>
    <submittedName>
        <fullName evidence="2">Uncharacterized protein</fullName>
    </submittedName>
</protein>
<evidence type="ECO:0000256" key="1">
    <source>
        <dbReference type="SAM" id="MobiDB-lite"/>
    </source>
</evidence>
<organism evidence="2 3">
    <name type="scientific">Stylophora pistillata</name>
    <name type="common">Smooth cauliflower coral</name>
    <dbReference type="NCBI Taxonomy" id="50429"/>
    <lineage>
        <taxon>Eukaryota</taxon>
        <taxon>Metazoa</taxon>
        <taxon>Cnidaria</taxon>
        <taxon>Anthozoa</taxon>
        <taxon>Hexacorallia</taxon>
        <taxon>Scleractinia</taxon>
        <taxon>Astrocoeniina</taxon>
        <taxon>Pocilloporidae</taxon>
        <taxon>Stylophora</taxon>
    </lineage>
</organism>
<feature type="region of interest" description="Disordered" evidence="1">
    <location>
        <begin position="27"/>
        <end position="98"/>
    </location>
</feature>
<feature type="compositionally biased region" description="Basic and acidic residues" evidence="1">
    <location>
        <begin position="861"/>
        <end position="871"/>
    </location>
</feature>
<keyword evidence="3" id="KW-1185">Reference proteome</keyword>
<feature type="compositionally biased region" description="Basic and acidic residues" evidence="1">
    <location>
        <begin position="730"/>
        <end position="795"/>
    </location>
</feature>
<feature type="compositionally biased region" description="Basic and acidic residues" evidence="1">
    <location>
        <begin position="903"/>
        <end position="925"/>
    </location>
</feature>
<dbReference type="AlphaFoldDB" id="A0A2B4RW02"/>
<name>A0A2B4RW02_STYPI</name>
<feature type="compositionally biased region" description="Basic and acidic residues" evidence="1">
    <location>
        <begin position="27"/>
        <end position="39"/>
    </location>
</feature>
<feature type="region of interest" description="Disordered" evidence="1">
    <location>
        <begin position="496"/>
        <end position="562"/>
    </location>
</feature>
<feature type="region of interest" description="Disordered" evidence="1">
    <location>
        <begin position="581"/>
        <end position="929"/>
    </location>
</feature>
<feature type="compositionally biased region" description="Basic and acidic residues" evidence="1">
    <location>
        <begin position="381"/>
        <end position="396"/>
    </location>
</feature>
<gene>
    <name evidence="2" type="ORF">AWC38_SpisGene15042</name>
</gene>
<reference evidence="3" key="1">
    <citation type="journal article" date="2017" name="bioRxiv">
        <title>Comparative analysis of the genomes of Stylophora pistillata and Acropora digitifera provides evidence for extensive differences between species of corals.</title>
        <authorList>
            <person name="Voolstra C.R."/>
            <person name="Li Y."/>
            <person name="Liew Y.J."/>
            <person name="Baumgarten S."/>
            <person name="Zoccola D."/>
            <person name="Flot J.-F."/>
            <person name="Tambutte S."/>
            <person name="Allemand D."/>
            <person name="Aranda M."/>
        </authorList>
    </citation>
    <scope>NUCLEOTIDE SEQUENCE [LARGE SCALE GENOMIC DNA]</scope>
</reference>
<feature type="compositionally biased region" description="Basic and acidic residues" evidence="1">
    <location>
        <begin position="611"/>
        <end position="621"/>
    </location>
</feature>
<dbReference type="EMBL" id="LSMT01000314">
    <property type="protein sequence ID" value="PFX20517.1"/>
    <property type="molecule type" value="Genomic_DNA"/>
</dbReference>
<evidence type="ECO:0000313" key="2">
    <source>
        <dbReference type="EMBL" id="PFX20517.1"/>
    </source>
</evidence>
<feature type="compositionally biased region" description="Polar residues" evidence="1">
    <location>
        <begin position="594"/>
        <end position="610"/>
    </location>
</feature>
<proteinExistence type="predicted"/>
<feature type="compositionally biased region" description="Basic and acidic residues" evidence="1">
    <location>
        <begin position="517"/>
        <end position="534"/>
    </location>
</feature>
<accession>A0A2B4RW02</accession>
<sequence length="992" mass="109630">MALESTKKKRTNLLTIVDRLVKKTESRKEVAVPKKKEEQLSPLRPAVPISRSYLLPPTPSSDLASPSVSDQESVSDDEQVNDKQSVVEEEKEEIKKGVPKQQPRCDVCGLRAFKSYRFISRTSAPIHLKNFVTPEHDRLRVCKRCFSSKERCRQNLALILLRSKTSQRAHLRTPLGVTYNRATKGMDYIARDLKKRLKRPYEDLLCDETMADEDEMEVEDERFLLSGSGTKNKEGQFPKVILAENGNFKQGVVTPPSPVKSVGIVTVVKHHSGKYNSVPNCFTLYGDVDSLKDVDKASEQVEKQNENNAPVNVTENLGKLVDHNISLPTPLSGSENSEINNINNKLTFLDHAYALPPPKGKMSLSHNTISKPVKSTLPKAAKVESGVKQEPQRKPDGQTTTSERTCGIVCFLCDKLVTKSYSCYKKENAPDKIKHLFTPGVKIIKVCRKCMPYKKPKEADKGTGASKGKVKVVKGKLAKIHSAKLIKNAKTIGKVNSLKGREKPKVTSVEKNSVKSPVKDDKKRKEGTKDEKFKPQPASKKLCTLAVQTKKSPSPKGMMTKEYKIVNVKFVSAVPKGIQAIVKGESKTDGGKSNKGSNVRSKASSALQKSDVQKSDTDLTEKANNNSTAEKESATANKLKSVSVKVDSGTQSMKSMIGINKVKDKESGSLSPSGGVLKDDKDSLISDNVESLEISDVDVSDVPKESETVAENVSADSKVIEDDSTMDTEDISKTSSKEKNRGEMNLKMTDRGREPRVKQSEKEVEKLEDSKLESKSPEELKESKEAKEKSKDSKSILDIIMTRGRRSASLSPVVLRGTGSSEAASSRKGRTSGTPDRKCEDKQIMPTRMTRKRLASFSESEADKKTDETPGGKRRVVAAALLERMSRKTNDTLSSSSTASSKVKQEHTYAKETKDAKEPEKEVKGHSMTRRNQVPVKCAGCNENVVKSYRCVMRTEAPSHIKPLFAQQPEEMLRICRKCVKKKEIGSGKISN</sequence>
<dbReference type="Proteomes" id="UP000225706">
    <property type="component" value="Unassembled WGS sequence"/>
</dbReference>
<feature type="region of interest" description="Disordered" evidence="1">
    <location>
        <begin position="377"/>
        <end position="401"/>
    </location>
</feature>
<dbReference type="OrthoDB" id="5973409at2759"/>
<comment type="caution">
    <text evidence="2">The sequence shown here is derived from an EMBL/GenBank/DDBJ whole genome shotgun (WGS) entry which is preliminary data.</text>
</comment>
<feature type="compositionally biased region" description="Basic and acidic residues" evidence="1">
    <location>
        <begin position="85"/>
        <end position="96"/>
    </location>
</feature>
<feature type="compositionally biased region" description="Polar residues" evidence="1">
    <location>
        <begin position="622"/>
        <end position="640"/>
    </location>
</feature>